<name>A0AA48H620_9BACT</name>
<feature type="domain" description="Transglutaminase-like" evidence="2">
    <location>
        <begin position="375"/>
        <end position="435"/>
    </location>
</feature>
<proteinExistence type="predicted"/>
<feature type="signal peptide" evidence="1">
    <location>
        <begin position="1"/>
        <end position="19"/>
    </location>
</feature>
<organism evidence="3 4">
    <name type="scientific">Mesoterricola silvestris</name>
    <dbReference type="NCBI Taxonomy" id="2927979"/>
    <lineage>
        <taxon>Bacteria</taxon>
        <taxon>Pseudomonadati</taxon>
        <taxon>Acidobacteriota</taxon>
        <taxon>Holophagae</taxon>
        <taxon>Holophagales</taxon>
        <taxon>Holophagaceae</taxon>
        <taxon>Mesoterricola</taxon>
    </lineage>
</organism>
<gene>
    <name evidence="3" type="ORF">METEAL_16870</name>
</gene>
<dbReference type="KEGG" id="msil:METEAL_16870"/>
<evidence type="ECO:0000313" key="3">
    <source>
        <dbReference type="EMBL" id="BDU72513.1"/>
    </source>
</evidence>
<dbReference type="InterPro" id="IPR038765">
    <property type="entry name" value="Papain-like_cys_pep_sf"/>
</dbReference>
<dbReference type="AlphaFoldDB" id="A0AA48H620"/>
<dbReference type="SMART" id="SM00460">
    <property type="entry name" value="TGc"/>
    <property type="match status" value="1"/>
</dbReference>
<dbReference type="PANTHER" id="PTHR33490">
    <property type="entry name" value="BLR5614 PROTEIN-RELATED"/>
    <property type="match status" value="1"/>
</dbReference>
<dbReference type="InterPro" id="IPR002931">
    <property type="entry name" value="Transglutaminase-like"/>
</dbReference>
<protein>
    <recommendedName>
        <fullName evidence="2">Transglutaminase-like domain-containing protein</fullName>
    </recommendedName>
</protein>
<evidence type="ECO:0000259" key="2">
    <source>
        <dbReference type="SMART" id="SM00460"/>
    </source>
</evidence>
<keyword evidence="4" id="KW-1185">Reference proteome</keyword>
<keyword evidence="1" id="KW-0732">Signal</keyword>
<dbReference type="EMBL" id="AP027080">
    <property type="protein sequence ID" value="BDU72513.1"/>
    <property type="molecule type" value="Genomic_DNA"/>
</dbReference>
<dbReference type="SUPFAM" id="SSF54001">
    <property type="entry name" value="Cysteine proteinases"/>
    <property type="match status" value="1"/>
</dbReference>
<dbReference type="Proteomes" id="UP001238179">
    <property type="component" value="Chromosome"/>
</dbReference>
<dbReference type="RefSeq" id="WP_316415421.1">
    <property type="nucleotide sequence ID" value="NZ_AP027080.1"/>
</dbReference>
<reference evidence="4" key="1">
    <citation type="journal article" date="2023" name="Int. J. Syst. Evol. Microbiol.">
        <title>Mesoterricola silvestris gen. nov., sp. nov., Mesoterricola sediminis sp. nov., Geothrix oryzae sp. nov., Geothrix edaphica sp. nov., Geothrix rubra sp. nov., and Geothrix limicola sp. nov., six novel members of Acidobacteriota isolated from soils.</title>
        <authorList>
            <person name="Itoh H."/>
            <person name="Sugisawa Y."/>
            <person name="Mise K."/>
            <person name="Xu Z."/>
            <person name="Kuniyasu M."/>
            <person name="Ushijima N."/>
            <person name="Kawano K."/>
            <person name="Kobayashi E."/>
            <person name="Shiratori Y."/>
            <person name="Masuda Y."/>
            <person name="Senoo K."/>
        </authorList>
    </citation>
    <scope>NUCLEOTIDE SEQUENCE [LARGE SCALE GENOMIC DNA]</scope>
    <source>
        <strain evidence="4">W79</strain>
    </source>
</reference>
<evidence type="ECO:0000256" key="1">
    <source>
        <dbReference type="SAM" id="SignalP"/>
    </source>
</evidence>
<accession>A0AA48H620</accession>
<feature type="chain" id="PRO_5041432050" description="Transglutaminase-like domain-containing protein" evidence="1">
    <location>
        <begin position="20"/>
        <end position="579"/>
    </location>
</feature>
<dbReference type="Gene3D" id="3.10.620.30">
    <property type="match status" value="1"/>
</dbReference>
<evidence type="ECO:0000313" key="4">
    <source>
        <dbReference type="Proteomes" id="UP001238179"/>
    </source>
</evidence>
<dbReference type="Pfam" id="PF01841">
    <property type="entry name" value="Transglut_core"/>
    <property type="match status" value="1"/>
</dbReference>
<sequence length="579" mass="63065">MAVPIRAILTFTLAAVLLADPAPRTGGTQTFRQWIAGQEAGGSSRKLTRGPEGVRIESREWAKLERMGVTISQDLWESALKRPDGSLQFTFRVALSQEPVEGQASWTPAEPGKLRVTYRNLPVKTVDLPEGTTLWPGDVDDLLKAAAAARRPVHLRSFNVPTQQPAALDLEPVGADPLPGYPGAVRFRGKASEGPMAQEMEMWIDPAEGDLKSVGSFAGIVMVSQREGLPPLAAAKGDKTFFEPTLKTLPPHPFVPWVRDVTVRWEGKGTLDLPVDAQQRPLGPNRFRLERAAPLAGAECTEPPVKGAPSAEDRPFLAATPLVQFRDPVFDGLVKRLDPPPGATRAELVRRVTAFVYDWIRDKDYTVGFASAQEVARCPRGDCTEHGVLEVALLRRLGVPARGVVGWVAMGEGMGLHFWVEARIGARWFPVDPTFDMVPASAFRLKLGTTDLADLGAVGWENAASTFQDGTWVPEAPWAAAVRVQGDTAYGPGFALRLPGSRWTWVEGRLDLDGRHRVTASPRPGSSSAVRLLQGRDGRRGWFGSGTLWADAGGGEWLRVEAVSEPEAFRLLDALEIRR</sequence>